<feature type="compositionally biased region" description="Basic and acidic residues" evidence="4">
    <location>
        <begin position="1096"/>
        <end position="1105"/>
    </location>
</feature>
<dbReference type="GO" id="GO:0006281">
    <property type="term" value="P:DNA repair"/>
    <property type="evidence" value="ECO:0007669"/>
    <property type="project" value="TreeGrafter"/>
</dbReference>
<dbReference type="Gene3D" id="3.40.50.10810">
    <property type="entry name" value="Tandem AAA-ATPase domain"/>
    <property type="match status" value="1"/>
</dbReference>
<evidence type="ECO:0000259" key="7">
    <source>
        <dbReference type="PROSITE" id="PS51194"/>
    </source>
</evidence>
<keyword evidence="9" id="KW-1185">Reference proteome</keyword>
<feature type="signal peptide" evidence="5">
    <location>
        <begin position="1"/>
        <end position="21"/>
    </location>
</feature>
<dbReference type="InterPro" id="IPR000330">
    <property type="entry name" value="SNF2_N"/>
</dbReference>
<sequence length="1241" mass="136843">MAPRRPESLAFLFYAVSSLLGKDVWKPVPTEDGELFETPCALTLKHARFPPLWMSQCSEEFLADWGPHWDELCRIFYRDAPESETEEDTVPSKHEEFNDSWNHEKLKKFDWAKTPALRFFLQRAQENQWAQALDPVLARYLESVNRSVKTLWADEEFSSHRRRGQFPDISHWDTLREDGLRHIFVWWGHTFSKFIETVRVKAARVPGRIDHHFTRLEALLGTKFLYGSDNASKKFSPGECVKAVQILHQCLDGLSWQVLLPGDIATLMKEMEEVTPDSIRAFYETLSDEAKRHEHVARSLGWLAHMLTLLGSKSKAANGLEVELEPHALAGFNRGVRLAASWPDRYKANLSAVAEEDLALFHDHLVSFTDTWQQQDREPLATDILNLLTGEDVDGGMTKWLAGGEDLGVELHHKLMLAQLDSLMGLDDGHFQAFRQHIAKDSRAYVGDQDEEIEGKTQPFRLRHHQLVGIAAILQGAFAPRALSSWPAGQPNLHPSAPIALRRNWGSLPGRFLSDSVGLGKTFEVCGVIAALIQLFAFQQSPSPGTRIPGLLNGNPLFGVAETVPNTAHIIVVPNSLMGQWAEQLRHAFLKNSVAIIVIESAEARWKENMDVLGKAAPIRCIYLLSLTTLNRMAQKAVLQGVPPQVNSTFKGHTVYEQSYNFMYIDESHELRTGASIHRAVYALSSLAMVKVLRSATPLIEGLSDIHQQARIIRPPGLTSAVDATLATQLALVRKIKSKSAADRDVDLSRFMLATSSCCGCGAVEKICLGYTIRRTGSSKGLDGQPLSGALPPLTVVHCVIMLAPAEVEQSRAKEQEAPRVNEDKLERAKKQDAFYNEACKYVSFPSGHRREPLITADNLQPGEHLSKLATLGELCVTVARSGLEGLVLESIKGTQTRILRAEEMGLATVSGEGFNPARLPRGFKSKEKIVVFTLYAQFHLQMKSYLESLGLTAEIVNGSLTAKLRDKVIAEFCEGTKNVLLMSNVGSTGMDLTFARTVVVYEVNWSGVLTDQIYGQTLPAFAFQLAGQDTVDMLLAMIALRKASVAKDYISAERREELYQAFAAQADAENGLDEDLFTGELRDEIRTQTKRVSKDKKCAIRTDGNKGSTNNGANAEPAEPPKKKCCVVGRRAEGDEGAQTQEAEGKAKTKVMAKKAGPSATDGRNVDGPSKLRKRKAEPNATDGNDDDGPKTRKRKATASAKAGPALLRHTSDATEAAPRRSKQKPASSTGGGLPAGPPI</sequence>
<dbReference type="EMBL" id="JARIHO010000107">
    <property type="protein sequence ID" value="KAJ7303153.1"/>
    <property type="molecule type" value="Genomic_DNA"/>
</dbReference>
<dbReference type="PROSITE" id="PS51194">
    <property type="entry name" value="HELICASE_CTER"/>
    <property type="match status" value="1"/>
</dbReference>
<proteinExistence type="predicted"/>
<dbReference type="SMART" id="SM00490">
    <property type="entry name" value="HELICc"/>
    <property type="match status" value="1"/>
</dbReference>
<dbReference type="Proteomes" id="UP001218218">
    <property type="component" value="Unassembled WGS sequence"/>
</dbReference>
<gene>
    <name evidence="8" type="ORF">DFH08DRAFT_977225</name>
</gene>
<dbReference type="GO" id="GO:0008094">
    <property type="term" value="F:ATP-dependent activity, acting on DNA"/>
    <property type="evidence" value="ECO:0007669"/>
    <property type="project" value="TreeGrafter"/>
</dbReference>
<dbReference type="PANTHER" id="PTHR45626">
    <property type="entry name" value="TRANSCRIPTION TERMINATION FACTOR 2-RELATED"/>
    <property type="match status" value="1"/>
</dbReference>
<dbReference type="AlphaFoldDB" id="A0AAD7E9F1"/>
<dbReference type="GO" id="GO:0005634">
    <property type="term" value="C:nucleus"/>
    <property type="evidence" value="ECO:0007669"/>
    <property type="project" value="TreeGrafter"/>
</dbReference>
<dbReference type="SMART" id="SM00487">
    <property type="entry name" value="DEXDc"/>
    <property type="match status" value="1"/>
</dbReference>
<evidence type="ECO:0000313" key="8">
    <source>
        <dbReference type="EMBL" id="KAJ7303153.1"/>
    </source>
</evidence>
<feature type="compositionally biased region" description="Gly residues" evidence="4">
    <location>
        <begin position="1231"/>
        <end position="1241"/>
    </location>
</feature>
<keyword evidence="3" id="KW-0067">ATP-binding</keyword>
<evidence type="ECO:0000256" key="5">
    <source>
        <dbReference type="SAM" id="SignalP"/>
    </source>
</evidence>
<dbReference type="GO" id="GO:0005524">
    <property type="term" value="F:ATP binding"/>
    <property type="evidence" value="ECO:0007669"/>
    <property type="project" value="UniProtKB-KW"/>
</dbReference>
<feature type="region of interest" description="Disordered" evidence="4">
    <location>
        <begin position="1089"/>
        <end position="1241"/>
    </location>
</feature>
<dbReference type="GO" id="GO:0016787">
    <property type="term" value="F:hydrolase activity"/>
    <property type="evidence" value="ECO:0007669"/>
    <property type="project" value="UniProtKB-KW"/>
</dbReference>
<dbReference type="InterPro" id="IPR027417">
    <property type="entry name" value="P-loop_NTPase"/>
</dbReference>
<comment type="caution">
    <text evidence="8">The sequence shown here is derived from an EMBL/GenBank/DDBJ whole genome shotgun (WGS) entry which is preliminary data.</text>
</comment>
<dbReference type="InterPro" id="IPR001650">
    <property type="entry name" value="Helicase_C-like"/>
</dbReference>
<dbReference type="InterPro" id="IPR038718">
    <property type="entry name" value="SNF2-like_sf"/>
</dbReference>
<evidence type="ECO:0000256" key="2">
    <source>
        <dbReference type="ARBA" id="ARBA00022801"/>
    </source>
</evidence>
<name>A0AAD7E9F1_9AGAR</name>
<dbReference type="Pfam" id="PF00271">
    <property type="entry name" value="Helicase_C"/>
    <property type="match status" value="1"/>
</dbReference>
<organism evidence="8 9">
    <name type="scientific">Mycena albidolilacea</name>
    <dbReference type="NCBI Taxonomy" id="1033008"/>
    <lineage>
        <taxon>Eukaryota</taxon>
        <taxon>Fungi</taxon>
        <taxon>Dikarya</taxon>
        <taxon>Basidiomycota</taxon>
        <taxon>Agaricomycotina</taxon>
        <taxon>Agaricomycetes</taxon>
        <taxon>Agaricomycetidae</taxon>
        <taxon>Agaricales</taxon>
        <taxon>Marasmiineae</taxon>
        <taxon>Mycenaceae</taxon>
        <taxon>Mycena</taxon>
    </lineage>
</organism>
<dbReference type="PROSITE" id="PS51192">
    <property type="entry name" value="HELICASE_ATP_BIND_1"/>
    <property type="match status" value="1"/>
</dbReference>
<evidence type="ECO:0000256" key="1">
    <source>
        <dbReference type="ARBA" id="ARBA00022741"/>
    </source>
</evidence>
<keyword evidence="5" id="KW-0732">Signal</keyword>
<dbReference type="SUPFAM" id="SSF52540">
    <property type="entry name" value="P-loop containing nucleoside triphosphate hydrolases"/>
    <property type="match status" value="2"/>
</dbReference>
<protein>
    <submittedName>
        <fullName evidence="8">Uncharacterized protein</fullName>
    </submittedName>
</protein>
<dbReference type="InterPro" id="IPR014001">
    <property type="entry name" value="Helicase_ATP-bd"/>
</dbReference>
<evidence type="ECO:0000256" key="3">
    <source>
        <dbReference type="ARBA" id="ARBA00022840"/>
    </source>
</evidence>
<accession>A0AAD7E9F1</accession>
<evidence type="ECO:0000259" key="6">
    <source>
        <dbReference type="PROSITE" id="PS51192"/>
    </source>
</evidence>
<dbReference type="Gene3D" id="3.40.50.300">
    <property type="entry name" value="P-loop containing nucleotide triphosphate hydrolases"/>
    <property type="match status" value="1"/>
</dbReference>
<keyword evidence="2" id="KW-0378">Hydrolase</keyword>
<feature type="domain" description="Helicase C-terminal" evidence="7">
    <location>
        <begin position="919"/>
        <end position="1078"/>
    </location>
</feature>
<evidence type="ECO:0000313" key="9">
    <source>
        <dbReference type="Proteomes" id="UP001218218"/>
    </source>
</evidence>
<reference evidence="8" key="1">
    <citation type="submission" date="2023-03" db="EMBL/GenBank/DDBJ databases">
        <title>Massive genome expansion in bonnet fungi (Mycena s.s.) driven by repeated elements and novel gene families across ecological guilds.</title>
        <authorList>
            <consortium name="Lawrence Berkeley National Laboratory"/>
            <person name="Harder C.B."/>
            <person name="Miyauchi S."/>
            <person name="Viragh M."/>
            <person name="Kuo A."/>
            <person name="Thoen E."/>
            <person name="Andreopoulos B."/>
            <person name="Lu D."/>
            <person name="Skrede I."/>
            <person name="Drula E."/>
            <person name="Henrissat B."/>
            <person name="Morin E."/>
            <person name="Kohler A."/>
            <person name="Barry K."/>
            <person name="LaButti K."/>
            <person name="Morin E."/>
            <person name="Salamov A."/>
            <person name="Lipzen A."/>
            <person name="Mereny Z."/>
            <person name="Hegedus B."/>
            <person name="Baldrian P."/>
            <person name="Stursova M."/>
            <person name="Weitz H."/>
            <person name="Taylor A."/>
            <person name="Grigoriev I.V."/>
            <person name="Nagy L.G."/>
            <person name="Martin F."/>
            <person name="Kauserud H."/>
        </authorList>
    </citation>
    <scope>NUCLEOTIDE SEQUENCE</scope>
    <source>
        <strain evidence="8">CBHHK002</strain>
    </source>
</reference>
<feature type="domain" description="Helicase ATP-binding" evidence="6">
    <location>
        <begin position="502"/>
        <end position="716"/>
    </location>
</feature>
<dbReference type="Pfam" id="PF00176">
    <property type="entry name" value="SNF2-rel_dom"/>
    <property type="match status" value="1"/>
</dbReference>
<keyword evidence="1" id="KW-0547">Nucleotide-binding</keyword>
<dbReference type="InterPro" id="IPR050628">
    <property type="entry name" value="SNF2_RAD54_helicase_TF"/>
</dbReference>
<feature type="chain" id="PRO_5042123711" evidence="5">
    <location>
        <begin position="22"/>
        <end position="1241"/>
    </location>
</feature>
<evidence type="ECO:0000256" key="4">
    <source>
        <dbReference type="SAM" id="MobiDB-lite"/>
    </source>
</evidence>